<dbReference type="EMBL" id="DF237223">
    <property type="protein sequence ID" value="GAQ86165.1"/>
    <property type="molecule type" value="Genomic_DNA"/>
</dbReference>
<comment type="subcellular location">
    <subcellularLocation>
        <location evidence="1">Cell membrane</location>
        <topology evidence="1">Multi-pass membrane protein</topology>
    </subcellularLocation>
</comment>
<reference evidence="9 10" key="1">
    <citation type="journal article" date="2014" name="Nat. Commun.">
        <title>Klebsormidium flaccidum genome reveals primary factors for plant terrestrial adaptation.</title>
        <authorList>
            <person name="Hori K."/>
            <person name="Maruyama F."/>
            <person name="Fujisawa T."/>
            <person name="Togashi T."/>
            <person name="Yamamoto N."/>
            <person name="Seo M."/>
            <person name="Sato S."/>
            <person name="Yamada T."/>
            <person name="Mori H."/>
            <person name="Tajima N."/>
            <person name="Moriyama T."/>
            <person name="Ikeuchi M."/>
            <person name="Watanabe M."/>
            <person name="Wada H."/>
            <person name="Kobayashi K."/>
            <person name="Saito M."/>
            <person name="Masuda T."/>
            <person name="Sasaki-Sekimoto Y."/>
            <person name="Mashiguchi K."/>
            <person name="Awai K."/>
            <person name="Shimojima M."/>
            <person name="Masuda S."/>
            <person name="Iwai M."/>
            <person name="Nobusawa T."/>
            <person name="Narise T."/>
            <person name="Kondo S."/>
            <person name="Saito H."/>
            <person name="Sato R."/>
            <person name="Murakawa M."/>
            <person name="Ihara Y."/>
            <person name="Oshima-Yamada Y."/>
            <person name="Ohtaka K."/>
            <person name="Satoh M."/>
            <person name="Sonobe K."/>
            <person name="Ishii M."/>
            <person name="Ohtani R."/>
            <person name="Kanamori-Sato M."/>
            <person name="Honoki R."/>
            <person name="Miyazaki D."/>
            <person name="Mochizuki H."/>
            <person name="Umetsu J."/>
            <person name="Higashi K."/>
            <person name="Shibata D."/>
            <person name="Kamiya Y."/>
            <person name="Sato N."/>
            <person name="Nakamura Y."/>
            <person name="Tabata S."/>
            <person name="Ida S."/>
            <person name="Kurokawa K."/>
            <person name="Ohta H."/>
        </authorList>
    </citation>
    <scope>NUCLEOTIDE SEQUENCE [LARGE SCALE GENOMIC DNA]</scope>
    <source>
        <strain evidence="9 10">NIES-2285</strain>
    </source>
</reference>
<feature type="transmembrane region" description="Helical" evidence="8">
    <location>
        <begin position="80"/>
        <end position="105"/>
    </location>
</feature>
<evidence type="ECO:0000256" key="2">
    <source>
        <dbReference type="ARBA" id="ARBA00005262"/>
    </source>
</evidence>
<feature type="transmembrane region" description="Helical" evidence="8">
    <location>
        <begin position="394"/>
        <end position="426"/>
    </location>
</feature>
<feature type="transmembrane region" description="Helical" evidence="8">
    <location>
        <begin position="307"/>
        <end position="329"/>
    </location>
</feature>
<keyword evidence="4 8" id="KW-0812">Transmembrane</keyword>
<dbReference type="OMA" id="YQGAVGH"/>
<evidence type="ECO:0000256" key="1">
    <source>
        <dbReference type="ARBA" id="ARBA00004651"/>
    </source>
</evidence>
<keyword evidence="3" id="KW-1003">Cell membrane</keyword>
<dbReference type="GO" id="GO:0005886">
    <property type="term" value="C:plasma membrane"/>
    <property type="evidence" value="ECO:0007669"/>
    <property type="project" value="UniProtKB-SubCell"/>
</dbReference>
<dbReference type="Pfam" id="PF02417">
    <property type="entry name" value="Chromate_transp"/>
    <property type="match status" value="2"/>
</dbReference>
<evidence type="ECO:0000256" key="3">
    <source>
        <dbReference type="ARBA" id="ARBA00022475"/>
    </source>
</evidence>
<evidence type="ECO:0000256" key="8">
    <source>
        <dbReference type="SAM" id="Phobius"/>
    </source>
</evidence>
<name>A0A1Y1I5D6_KLENI</name>
<comment type="similarity">
    <text evidence="2">Belongs to the chromate ion transporter (CHR) (TC 2.A.51) family.</text>
</comment>
<sequence length="513" mass="55223">MVGKGVEVAGPADIEKAQALVEMAGAPPFETRADLHRASRAEDAIMQHGESRREEAGPPEDKIEEGIPAMNEDEPKFARVGYWGIFKAFCILGWTAFGGPAAHIGQFHKAFVERMKWMSDGVFVELLALGSCMPGPTSTQMSFSLGIVQKGVTGGLLSGILFQYPGLIMMSIVGFGAGKFLVEPANWLRSFSAGLSAVAVALVADAAYSLSKKLCKNRVTIFCCAISAGVTYYYASQWIFPTLIAIGGILTIVTERKKDLSISSSDSKVERFGLSMYGGGILLAFWLSILIGVVIGKNNTNYESAKFLHWFESFYVTGSIIFGGGQVVLPIIDQQVVKYNTVCTPIYTSGGNNTFSTPSNNCVRVESPDTWVTEQQFLAGLAVAQAMPGPLFNFAAYLGAIVGGFPGIIACWLGLFAPGIMLIYGVLPFWAKFRNWPWYRRALPGFNATAIGLIYASVFQLGLKAFVISPFPNASIVIGILGYVAVSAFNMWAPVAILAGGVLGIIAWYTDCR</sequence>
<keyword evidence="6 8" id="KW-0472">Membrane</keyword>
<feature type="region of interest" description="Disordered" evidence="7">
    <location>
        <begin position="47"/>
        <end position="70"/>
    </location>
</feature>
<feature type="transmembrane region" description="Helical" evidence="8">
    <location>
        <begin position="156"/>
        <end position="178"/>
    </location>
</feature>
<keyword evidence="10" id="KW-1185">Reference proteome</keyword>
<evidence type="ECO:0000256" key="7">
    <source>
        <dbReference type="SAM" id="MobiDB-lite"/>
    </source>
</evidence>
<protein>
    <submittedName>
        <fullName evidence="9">Chromate transporter</fullName>
    </submittedName>
</protein>
<feature type="compositionally biased region" description="Basic and acidic residues" evidence="7">
    <location>
        <begin position="47"/>
        <end position="65"/>
    </location>
</feature>
<dbReference type="InterPro" id="IPR003370">
    <property type="entry name" value="Chromate_transpt"/>
</dbReference>
<feature type="transmembrane region" description="Helical" evidence="8">
    <location>
        <begin position="465"/>
        <end position="485"/>
    </location>
</feature>
<dbReference type="AlphaFoldDB" id="A0A1Y1I5D6"/>
<dbReference type="STRING" id="105231.A0A1Y1I5D6"/>
<keyword evidence="5 8" id="KW-1133">Transmembrane helix</keyword>
<dbReference type="PANTHER" id="PTHR33567">
    <property type="entry name" value="CHROMATE ION TRANSPORTER (EUROFUNG)"/>
    <property type="match status" value="1"/>
</dbReference>
<organism evidence="9 10">
    <name type="scientific">Klebsormidium nitens</name>
    <name type="common">Green alga</name>
    <name type="synonym">Ulothrix nitens</name>
    <dbReference type="NCBI Taxonomy" id="105231"/>
    <lineage>
        <taxon>Eukaryota</taxon>
        <taxon>Viridiplantae</taxon>
        <taxon>Streptophyta</taxon>
        <taxon>Klebsormidiophyceae</taxon>
        <taxon>Klebsormidiales</taxon>
        <taxon>Klebsormidiaceae</taxon>
        <taxon>Klebsormidium</taxon>
    </lineage>
</organism>
<feature type="transmembrane region" description="Helical" evidence="8">
    <location>
        <begin position="274"/>
        <end position="295"/>
    </location>
</feature>
<proteinExistence type="inferred from homology"/>
<feature type="transmembrane region" description="Helical" evidence="8">
    <location>
        <begin position="491"/>
        <end position="510"/>
    </location>
</feature>
<dbReference type="OrthoDB" id="2160638at2759"/>
<accession>A0A1Y1I5D6</accession>
<feature type="transmembrane region" description="Helical" evidence="8">
    <location>
        <begin position="438"/>
        <end position="458"/>
    </location>
</feature>
<dbReference type="PANTHER" id="PTHR33567:SF3">
    <property type="entry name" value="CHROMATE ION TRANSPORTER (EUROFUNG)"/>
    <property type="match status" value="1"/>
</dbReference>
<dbReference type="GO" id="GO:0015109">
    <property type="term" value="F:chromate transmembrane transporter activity"/>
    <property type="evidence" value="ECO:0007669"/>
    <property type="project" value="InterPro"/>
</dbReference>
<evidence type="ECO:0000313" key="9">
    <source>
        <dbReference type="EMBL" id="GAQ86165.1"/>
    </source>
</evidence>
<gene>
    <name evidence="9" type="ORF">KFL_002740040</name>
</gene>
<feature type="transmembrane region" description="Helical" evidence="8">
    <location>
        <begin position="190"/>
        <end position="211"/>
    </location>
</feature>
<feature type="transmembrane region" description="Helical" evidence="8">
    <location>
        <begin position="231"/>
        <end position="253"/>
    </location>
</feature>
<evidence type="ECO:0000313" key="10">
    <source>
        <dbReference type="Proteomes" id="UP000054558"/>
    </source>
</evidence>
<evidence type="ECO:0000256" key="6">
    <source>
        <dbReference type="ARBA" id="ARBA00023136"/>
    </source>
</evidence>
<evidence type="ECO:0000256" key="5">
    <source>
        <dbReference type="ARBA" id="ARBA00022989"/>
    </source>
</evidence>
<evidence type="ECO:0000256" key="4">
    <source>
        <dbReference type="ARBA" id="ARBA00022692"/>
    </source>
</evidence>
<dbReference type="Proteomes" id="UP000054558">
    <property type="component" value="Unassembled WGS sequence"/>
</dbReference>